<gene>
    <name evidence="1" type="ORF">AFL42_09685</name>
</gene>
<proteinExistence type="predicted"/>
<dbReference type="Proteomes" id="UP000037854">
    <property type="component" value="Unassembled WGS sequence"/>
</dbReference>
<evidence type="ECO:0000313" key="1">
    <source>
        <dbReference type="EMBL" id="KPH74625.1"/>
    </source>
</evidence>
<evidence type="ECO:0000313" key="2">
    <source>
        <dbReference type="Proteomes" id="UP000037854"/>
    </source>
</evidence>
<protein>
    <recommendedName>
        <fullName evidence="3">Extracellular protein</fullName>
    </recommendedName>
</protein>
<keyword evidence="2" id="KW-1185">Reference proteome</keyword>
<accession>A0ABR5MIZ5</accession>
<dbReference type="InterPro" id="IPR009343">
    <property type="entry name" value="DUF1002"/>
</dbReference>
<dbReference type="Pfam" id="PF06207">
    <property type="entry name" value="DUF1002"/>
    <property type="match status" value="1"/>
</dbReference>
<organism evidence="1 2">
    <name type="scientific">Oceanobacillus caeni</name>
    <dbReference type="NCBI Taxonomy" id="405946"/>
    <lineage>
        <taxon>Bacteria</taxon>
        <taxon>Bacillati</taxon>
        <taxon>Bacillota</taxon>
        <taxon>Bacilli</taxon>
        <taxon>Bacillales</taxon>
        <taxon>Bacillaceae</taxon>
        <taxon>Oceanobacillus</taxon>
    </lineage>
</organism>
<evidence type="ECO:0008006" key="3">
    <source>
        <dbReference type="Google" id="ProtNLM"/>
    </source>
</evidence>
<reference evidence="1 2" key="1">
    <citation type="submission" date="2015-07" db="EMBL/GenBank/DDBJ databases">
        <title>High-quality draft genome sequence of Oceanobacillus caeni HM6, a bacillus isolated from a human feces.</title>
        <authorList>
            <person name="Kumar J."/>
            <person name="Verma M.K."/>
            <person name="Pandey R."/>
            <person name="Bhambi M."/>
            <person name="Chauhan N."/>
        </authorList>
    </citation>
    <scope>NUCLEOTIDE SEQUENCE [LARGE SCALE GENOMIC DNA]</scope>
    <source>
        <strain evidence="1 2">HM6</strain>
    </source>
</reference>
<name>A0ABR5MIZ5_9BACI</name>
<dbReference type="EMBL" id="LGTK01000029">
    <property type="protein sequence ID" value="KPH74625.1"/>
    <property type="molecule type" value="Genomic_DNA"/>
</dbReference>
<comment type="caution">
    <text evidence="1">The sequence shown here is derived from an EMBL/GenBank/DDBJ whole genome shotgun (WGS) entry which is preliminary data.</text>
</comment>
<sequence length="284" mass="31242">MVMLFSVFITTVHADAVPGDVIVTLGEDLTADQKQTVLKDMGIENENDVEIVYVTNKEEHQYLGSYIPASQIGSRAISSARITLGQSDSGLAVETKNINYITEEMYINPLATAGVTDAQIYVTAPFSVSGTGALTGILKAYEVSTGEKIDEDVKQAANEEMVVTSELSKDENIGEDKALELMNLIKEEMAEKNPQTEAEIRDMIKRLAAELGINLTDAQLDQLVSLFNKLKGLNIDWDKVSDTINTAKNKVEEFAQTEEGQNMINSFITFIKSIWNSLISIFSK</sequence>